<keyword evidence="1" id="KW-0479">Metal-binding</keyword>
<gene>
    <name evidence="6" type="ORF">OH76DRAFT_1342365</name>
</gene>
<evidence type="ECO:0000313" key="6">
    <source>
        <dbReference type="EMBL" id="RDX53598.1"/>
    </source>
</evidence>
<proteinExistence type="predicted"/>
<dbReference type="OrthoDB" id="432970at2759"/>
<feature type="domain" description="MYND-type" evidence="5">
    <location>
        <begin position="245"/>
        <end position="290"/>
    </location>
</feature>
<protein>
    <recommendedName>
        <fullName evidence="5">MYND-type domain-containing protein</fullName>
    </recommendedName>
</protein>
<evidence type="ECO:0000256" key="4">
    <source>
        <dbReference type="PROSITE-ProRule" id="PRU00134"/>
    </source>
</evidence>
<evidence type="ECO:0000259" key="5">
    <source>
        <dbReference type="PROSITE" id="PS50865"/>
    </source>
</evidence>
<evidence type="ECO:0000256" key="2">
    <source>
        <dbReference type="ARBA" id="ARBA00022771"/>
    </source>
</evidence>
<dbReference type="Proteomes" id="UP000256964">
    <property type="component" value="Unassembled WGS sequence"/>
</dbReference>
<keyword evidence="2 4" id="KW-0863">Zinc-finger</keyword>
<sequence length="415" mass="48266">MTQDVPLIHEVLFDITPHHFFLDIRSLDTYIMVQQEAFYDHRSQPDYRKLYTEGEQRIRDMPLDRLLRGVEISDGPSMLELCLRRVMLCEIDAMHPNETILMLYDLSGFIPRPDGTFLAVRRRTPRLRLRAFALIAWVTFRLFWQARVEKSSMREILDNDVLQNAVRYADLCASAGFYPPVIIRIASWFMTLRARHGADLRYMGVYAQHKPLWDAYDGYRARRLAAEQKRLDKVTRAPNQYRCAADGCGVQAAHKHALRRCAGPCPSDCKPHYCSTDCQQRHWFVHQHVCREDPQPIVQDDGAPDWVDVATYEPRRGEDDLDDDVSAIWAEVQGSDIFIDIPNISKYRPHEVYRIRTRTLSPALLRSYARLWALSEPARVAMSTREFQLRARVIRDFLALRRIANCTMKSCCSGC</sequence>
<dbReference type="GO" id="GO:0008270">
    <property type="term" value="F:zinc ion binding"/>
    <property type="evidence" value="ECO:0007669"/>
    <property type="project" value="UniProtKB-KW"/>
</dbReference>
<keyword evidence="3" id="KW-0862">Zinc</keyword>
<reference evidence="6 7" key="1">
    <citation type="journal article" date="2018" name="Biotechnol. Biofuels">
        <title>Integrative visual omics of the white-rot fungus Polyporus brumalis exposes the biotechnological potential of its oxidative enzymes for delignifying raw plant biomass.</title>
        <authorList>
            <person name="Miyauchi S."/>
            <person name="Rancon A."/>
            <person name="Drula E."/>
            <person name="Hage H."/>
            <person name="Chaduli D."/>
            <person name="Favel A."/>
            <person name="Grisel S."/>
            <person name="Henrissat B."/>
            <person name="Herpoel-Gimbert I."/>
            <person name="Ruiz-Duenas F.J."/>
            <person name="Chevret D."/>
            <person name="Hainaut M."/>
            <person name="Lin J."/>
            <person name="Wang M."/>
            <person name="Pangilinan J."/>
            <person name="Lipzen A."/>
            <person name="Lesage-Meessen L."/>
            <person name="Navarro D."/>
            <person name="Riley R."/>
            <person name="Grigoriev I.V."/>
            <person name="Zhou S."/>
            <person name="Raouche S."/>
            <person name="Rosso M.N."/>
        </authorList>
    </citation>
    <scope>NUCLEOTIDE SEQUENCE [LARGE SCALE GENOMIC DNA]</scope>
    <source>
        <strain evidence="6 7">BRFM 1820</strain>
    </source>
</reference>
<accession>A0A371DM48</accession>
<keyword evidence="7" id="KW-1185">Reference proteome</keyword>
<dbReference type="STRING" id="139420.A0A371DM48"/>
<evidence type="ECO:0000256" key="3">
    <source>
        <dbReference type="ARBA" id="ARBA00022833"/>
    </source>
</evidence>
<evidence type="ECO:0000313" key="7">
    <source>
        <dbReference type="Proteomes" id="UP000256964"/>
    </source>
</evidence>
<organism evidence="6 7">
    <name type="scientific">Lentinus brumalis</name>
    <dbReference type="NCBI Taxonomy" id="2498619"/>
    <lineage>
        <taxon>Eukaryota</taxon>
        <taxon>Fungi</taxon>
        <taxon>Dikarya</taxon>
        <taxon>Basidiomycota</taxon>
        <taxon>Agaricomycotina</taxon>
        <taxon>Agaricomycetes</taxon>
        <taxon>Polyporales</taxon>
        <taxon>Polyporaceae</taxon>
        <taxon>Lentinus</taxon>
    </lineage>
</organism>
<dbReference type="AlphaFoldDB" id="A0A371DM48"/>
<dbReference type="InterPro" id="IPR002893">
    <property type="entry name" value="Znf_MYND"/>
</dbReference>
<dbReference type="PROSITE" id="PS50865">
    <property type="entry name" value="ZF_MYND_2"/>
    <property type="match status" value="1"/>
</dbReference>
<name>A0A371DM48_9APHY</name>
<evidence type="ECO:0000256" key="1">
    <source>
        <dbReference type="ARBA" id="ARBA00022723"/>
    </source>
</evidence>
<dbReference type="EMBL" id="KZ857386">
    <property type="protein sequence ID" value="RDX53598.1"/>
    <property type="molecule type" value="Genomic_DNA"/>
</dbReference>